<name>A0A2S2FCU1_9GAMM</name>
<evidence type="ECO:0000313" key="3">
    <source>
        <dbReference type="Proteomes" id="UP000245977"/>
    </source>
</evidence>
<dbReference type="STRING" id="1871111.GCA_001704615_03304"/>
<organism evidence="2 3">
    <name type="scientific">Acinetobacter defluvii</name>
    <dbReference type="NCBI Taxonomy" id="1871111"/>
    <lineage>
        <taxon>Bacteria</taxon>
        <taxon>Pseudomonadati</taxon>
        <taxon>Pseudomonadota</taxon>
        <taxon>Gammaproteobacteria</taxon>
        <taxon>Moraxellales</taxon>
        <taxon>Moraxellaceae</taxon>
        <taxon>Acinetobacter</taxon>
    </lineage>
</organism>
<dbReference type="InterPro" id="IPR045063">
    <property type="entry name" value="Dynamin_N"/>
</dbReference>
<dbReference type="AlphaFoldDB" id="A0A2S2FCU1"/>
<dbReference type="KEGG" id="adv:DJ533_09560"/>
<dbReference type="OrthoDB" id="7230468at2"/>
<sequence>MLKNSAIQALIQLCKVPQTPSELSSSLQALQNWRDQLNQNLEQILCTRSHALHPKSVLAKQLQTLKQFLLDHRQNWDSKWLEFAPAQSLADAFNHKVMLLVFGKFNAGKSSLCNLLADYFHIQGQHVQYFHLDQGEIIYADTPFKEGATETTVRLQGVCLGESLVLFDTPGLHSVTPENAELTQRFIDSADGVLWLSSSSSPGQVQELDALAQELRRHKPLLPIITRSDQVEEDEIDGEICTLLCNKSTTQRTLQEHDVLQRSQEKLITMAVDPLLLKHPVSVSAQMARQANFSTQAMSEAGFEHLFNALLAIIRPVLDYKQRKPTEMYLHYLQEHILQTLQEIEASTVKDIETQLAQMQAALERQQNKIIEQTWRNVVPQIPALLDQYPEKQSIQAIVETIQQWTIDALSEQITLQFADYAIQIDPVLSLALEQALSHEILSTTTPVQENLFEHEVLYKALSAQLQLQLRDISDKIIEQCTEILAAETFEIEKLQQHILESAQELNSIAHGMRHTT</sequence>
<reference evidence="2" key="1">
    <citation type="submission" date="2019-08" db="EMBL/GenBank/DDBJ databases">
        <title>The complete genome of Acinetobacter defluvii strain WCHAD010030.</title>
        <authorList>
            <person name="Hu Y."/>
            <person name="Qin J."/>
            <person name="Feng Y."/>
            <person name="Zong Z."/>
        </authorList>
    </citation>
    <scope>NUCLEOTIDE SEQUENCE</scope>
    <source>
        <strain evidence="2">WCHA30</strain>
    </source>
</reference>
<accession>A0A2S2FCU1</accession>
<dbReference type="Pfam" id="PF00350">
    <property type="entry name" value="Dynamin_N"/>
    <property type="match status" value="1"/>
</dbReference>
<dbReference type="EMBL" id="CP029397">
    <property type="protein sequence ID" value="AWL28797.1"/>
    <property type="molecule type" value="Genomic_DNA"/>
</dbReference>
<keyword evidence="3" id="KW-1185">Reference proteome</keyword>
<dbReference type="InterPro" id="IPR027417">
    <property type="entry name" value="P-loop_NTPase"/>
</dbReference>
<feature type="domain" description="Dynamin N-terminal" evidence="1">
    <location>
        <begin position="161"/>
        <end position="220"/>
    </location>
</feature>
<evidence type="ECO:0000259" key="1">
    <source>
        <dbReference type="Pfam" id="PF00350"/>
    </source>
</evidence>
<dbReference type="SUPFAM" id="SSF52540">
    <property type="entry name" value="P-loop containing nucleoside triphosphate hydrolases"/>
    <property type="match status" value="1"/>
</dbReference>
<dbReference type="RefSeq" id="WP_065993976.1">
    <property type="nucleotide sequence ID" value="NZ_CP029397.2"/>
</dbReference>
<proteinExistence type="predicted"/>
<dbReference type="Proteomes" id="UP000245977">
    <property type="component" value="Chromosome"/>
</dbReference>
<gene>
    <name evidence="2" type="ORF">DJ533_09560</name>
</gene>
<evidence type="ECO:0000313" key="2">
    <source>
        <dbReference type="EMBL" id="AWL28797.1"/>
    </source>
</evidence>
<protein>
    <recommendedName>
        <fullName evidence="1">Dynamin N-terminal domain-containing protein</fullName>
    </recommendedName>
</protein>
<dbReference type="Gene3D" id="3.40.50.300">
    <property type="entry name" value="P-loop containing nucleotide triphosphate hydrolases"/>
    <property type="match status" value="1"/>
</dbReference>